<proteinExistence type="predicted"/>
<protein>
    <submittedName>
        <fullName evidence="1">Uncharacterized protein</fullName>
    </submittedName>
</protein>
<organism evidence="1 2">
    <name type="scientific">Pedobacter kyonggii</name>
    <dbReference type="NCBI Taxonomy" id="1926871"/>
    <lineage>
        <taxon>Bacteria</taxon>
        <taxon>Pseudomonadati</taxon>
        <taxon>Bacteroidota</taxon>
        <taxon>Sphingobacteriia</taxon>
        <taxon>Sphingobacteriales</taxon>
        <taxon>Sphingobacteriaceae</taxon>
        <taxon>Pedobacter</taxon>
    </lineage>
</organism>
<dbReference type="RefSeq" id="WP_131030115.1">
    <property type="nucleotide sequence ID" value="NZ_SIXF01000009.1"/>
</dbReference>
<keyword evidence="2" id="KW-1185">Reference proteome</keyword>
<name>A0A4Q9HCF2_9SPHI</name>
<evidence type="ECO:0000313" key="2">
    <source>
        <dbReference type="Proteomes" id="UP000291819"/>
    </source>
</evidence>
<reference evidence="1 2" key="1">
    <citation type="submission" date="2019-02" db="EMBL/GenBank/DDBJ databases">
        <title>Pedobacter kyonggii whole genome sequence analysis.</title>
        <authorList>
            <person name="Dahal R.H."/>
        </authorList>
    </citation>
    <scope>NUCLEOTIDE SEQUENCE [LARGE SCALE GENOMIC DNA]</scope>
    <source>
        <strain evidence="1 2">K-4-11-1</strain>
    </source>
</reference>
<comment type="caution">
    <text evidence="1">The sequence shown here is derived from an EMBL/GenBank/DDBJ whole genome shotgun (WGS) entry which is preliminary data.</text>
</comment>
<dbReference type="AlphaFoldDB" id="A0A4Q9HCF2"/>
<dbReference type="OrthoDB" id="1954843at2"/>
<dbReference type="EMBL" id="SIXF01000009">
    <property type="protein sequence ID" value="TBO42088.1"/>
    <property type="molecule type" value="Genomic_DNA"/>
</dbReference>
<sequence>MNILVFQENEKACKHLVYRLLVKFKTIFAEWTEHYWISGCKKDGDDRLYGERIPIHIDEDVREEYWKDIRNRPNNTNTKAINTK</sequence>
<dbReference type="Proteomes" id="UP000291819">
    <property type="component" value="Unassembled WGS sequence"/>
</dbReference>
<accession>A0A4Q9HCF2</accession>
<evidence type="ECO:0000313" key="1">
    <source>
        <dbReference type="EMBL" id="TBO42088.1"/>
    </source>
</evidence>
<gene>
    <name evidence="1" type="ORF">EYS08_11170</name>
</gene>